<dbReference type="EMBL" id="JBHSWD010000001">
    <property type="protein sequence ID" value="MFC6591181.1"/>
    <property type="molecule type" value="Genomic_DNA"/>
</dbReference>
<comment type="caution">
    <text evidence="1">The sequence shown here is derived from an EMBL/GenBank/DDBJ whole genome shotgun (WGS) entry which is preliminary data.</text>
</comment>
<keyword evidence="2" id="KW-1185">Reference proteome</keyword>
<evidence type="ECO:0000313" key="1">
    <source>
        <dbReference type="EMBL" id="MFC6591181.1"/>
    </source>
</evidence>
<dbReference type="CDD" id="cd04301">
    <property type="entry name" value="NAT_SF"/>
    <property type="match status" value="1"/>
</dbReference>
<sequence length="320" mass="34938">MTDPAALTLHAISDRDLDAWAGRWAAWAPETARTPATLRERRRTQQPHEWGERWSVQQAGEEVGLLELESPRTENQPGWVNLRVAAPALRHWPALLALGLERARTLGASHVTVRSRENRPELPAVQAAGFAEYDRMFTSRLDLQALDLAPFAPREAAVRAAGVRVLPVSEAAQALGGWPAEAAQRRLYTLIISRLLAVPGAVTIQPWPFEVWQERTGLQMDPAGVFVAVDPAGDWVGLSELCLEPEPGVLLTGLTGVEPEWQGRGVALALKVAALRSAQARGYREVRTSNHARNAAMLGINRALGFVPDPATLLLSRELA</sequence>
<organism evidence="1 2">
    <name type="scientific">Deinococcus lacus</name>
    <dbReference type="NCBI Taxonomy" id="392561"/>
    <lineage>
        <taxon>Bacteria</taxon>
        <taxon>Thermotogati</taxon>
        <taxon>Deinococcota</taxon>
        <taxon>Deinococci</taxon>
        <taxon>Deinococcales</taxon>
        <taxon>Deinococcaceae</taxon>
        <taxon>Deinococcus</taxon>
    </lineage>
</organism>
<proteinExistence type="predicted"/>
<dbReference type="Gene3D" id="3.40.630.30">
    <property type="match status" value="1"/>
</dbReference>
<accession>A0ABW1YA44</accession>
<dbReference type="InterPro" id="IPR016181">
    <property type="entry name" value="Acyl_CoA_acyltransferase"/>
</dbReference>
<gene>
    <name evidence="1" type="ORF">ACFP81_03475</name>
</gene>
<name>A0ABW1YA44_9DEIO</name>
<dbReference type="RefSeq" id="WP_380082189.1">
    <property type="nucleotide sequence ID" value="NZ_JBHSWD010000001.1"/>
</dbReference>
<dbReference type="SUPFAM" id="SSF55729">
    <property type="entry name" value="Acyl-CoA N-acyltransferases (Nat)"/>
    <property type="match status" value="1"/>
</dbReference>
<dbReference type="Proteomes" id="UP001596297">
    <property type="component" value="Unassembled WGS sequence"/>
</dbReference>
<reference evidence="2" key="1">
    <citation type="journal article" date="2019" name="Int. J. Syst. Evol. Microbiol.">
        <title>The Global Catalogue of Microorganisms (GCM) 10K type strain sequencing project: providing services to taxonomists for standard genome sequencing and annotation.</title>
        <authorList>
            <consortium name="The Broad Institute Genomics Platform"/>
            <consortium name="The Broad Institute Genome Sequencing Center for Infectious Disease"/>
            <person name="Wu L."/>
            <person name="Ma J."/>
        </authorList>
    </citation>
    <scope>NUCLEOTIDE SEQUENCE [LARGE SCALE GENOMIC DNA]</scope>
    <source>
        <strain evidence="2">CGMCC 1.15772</strain>
    </source>
</reference>
<protein>
    <submittedName>
        <fullName evidence="1">N-acetyltransferase</fullName>
    </submittedName>
</protein>
<evidence type="ECO:0000313" key="2">
    <source>
        <dbReference type="Proteomes" id="UP001596297"/>
    </source>
</evidence>